<dbReference type="AlphaFoldDB" id="A0A8C5REU4"/>
<keyword evidence="8 14" id="KW-0732">Signal</keyword>
<dbReference type="InterPro" id="IPR001894">
    <property type="entry name" value="Cathelicidin-like"/>
</dbReference>
<evidence type="ECO:0000256" key="6">
    <source>
        <dbReference type="ARBA" id="ARBA00022537"/>
    </source>
</evidence>
<dbReference type="GeneTree" id="ENSGT00390000000410"/>
<dbReference type="SUPFAM" id="SSF54403">
    <property type="entry name" value="Cystatin/monellin"/>
    <property type="match status" value="1"/>
</dbReference>
<keyword evidence="11" id="KW-1015">Disulfide bond</keyword>
<feature type="chain" id="PRO_5033999747" description="Vipericidin" evidence="14">
    <location>
        <begin position="20"/>
        <end position="175"/>
    </location>
</feature>
<sequence>MEGFLWKILLLVGVLSVSGHPHLPHNPLTYDEALRLGVEIYNKKAREDSLYRLLENVPQPEWDPYSESDQELNFTIKETVCPVEEEFSMDECDFKENGLVRQCTGYYFLEERPPVAVLTCDTVVGTAKEEEKGEEEEKDPPKRVKRFKDFFHRIRNGVRDFFRNNHFVFGVNFRF</sequence>
<dbReference type="PANTHER" id="PTHR10206">
    <property type="entry name" value="CATHELICIDIN"/>
    <property type="match status" value="1"/>
</dbReference>
<evidence type="ECO:0000256" key="12">
    <source>
        <dbReference type="ARBA" id="ARBA00023298"/>
    </source>
</evidence>
<keyword evidence="12" id="KW-1053">Target membrane</keyword>
<evidence type="ECO:0000256" key="9">
    <source>
        <dbReference type="ARBA" id="ARBA00023022"/>
    </source>
</evidence>
<keyword evidence="4" id="KW-0964">Secreted</keyword>
<evidence type="ECO:0000256" key="3">
    <source>
        <dbReference type="ARBA" id="ARBA00005320"/>
    </source>
</evidence>
<accession>A0A8C5REU4</accession>
<evidence type="ECO:0000256" key="10">
    <source>
        <dbReference type="ARBA" id="ARBA00023136"/>
    </source>
</evidence>
<dbReference type="PANTHER" id="PTHR10206:SF4">
    <property type="entry name" value="NEUTROPHILIC GRANULE PROTEIN"/>
    <property type="match status" value="1"/>
</dbReference>
<evidence type="ECO:0000313" key="16">
    <source>
        <dbReference type="Proteomes" id="UP000694406"/>
    </source>
</evidence>
<keyword evidence="6" id="KW-1052">Target cell membrane</keyword>
<evidence type="ECO:0000256" key="8">
    <source>
        <dbReference type="ARBA" id="ARBA00022729"/>
    </source>
</evidence>
<evidence type="ECO:0000256" key="1">
    <source>
        <dbReference type="ARBA" id="ARBA00004175"/>
    </source>
</evidence>
<keyword evidence="9" id="KW-0044">Antibiotic</keyword>
<evidence type="ECO:0000256" key="14">
    <source>
        <dbReference type="SAM" id="SignalP"/>
    </source>
</evidence>
<evidence type="ECO:0000256" key="11">
    <source>
        <dbReference type="ARBA" id="ARBA00023157"/>
    </source>
</evidence>
<dbReference type="InterPro" id="IPR018216">
    <property type="entry name" value="Cathelicidin_CS"/>
</dbReference>
<protein>
    <recommendedName>
        <fullName evidence="13">Vipericidin</fullName>
    </recommendedName>
</protein>
<keyword evidence="16" id="KW-1185">Reference proteome</keyword>
<keyword evidence="10" id="KW-0472">Membrane</keyword>
<evidence type="ECO:0000256" key="13">
    <source>
        <dbReference type="ARBA" id="ARBA00030320"/>
    </source>
</evidence>
<keyword evidence="5" id="KW-0929">Antimicrobial</keyword>
<evidence type="ECO:0000313" key="15">
    <source>
        <dbReference type="Ensembl" id="ENSLLTP00000001695.1"/>
    </source>
</evidence>
<feature type="signal peptide" evidence="14">
    <location>
        <begin position="1"/>
        <end position="19"/>
    </location>
</feature>
<name>A0A8C5REU4_LATLA</name>
<dbReference type="GO" id="GO:0005615">
    <property type="term" value="C:extracellular space"/>
    <property type="evidence" value="ECO:0007669"/>
    <property type="project" value="TreeGrafter"/>
</dbReference>
<reference evidence="15" key="2">
    <citation type="submission" date="2025-09" db="UniProtKB">
        <authorList>
            <consortium name="Ensembl"/>
        </authorList>
    </citation>
    <scope>IDENTIFICATION</scope>
</reference>
<proteinExistence type="inferred from homology"/>
<reference evidence="15" key="1">
    <citation type="submission" date="2025-08" db="UniProtKB">
        <authorList>
            <consortium name="Ensembl"/>
        </authorList>
    </citation>
    <scope>IDENTIFICATION</scope>
</reference>
<dbReference type="Proteomes" id="UP000694406">
    <property type="component" value="Unplaced"/>
</dbReference>
<organism evidence="15 16">
    <name type="scientific">Laticauda laticaudata</name>
    <name type="common">Blue-ringed sea krait</name>
    <name type="synonym">Blue-lipped sea krait</name>
    <dbReference type="NCBI Taxonomy" id="8630"/>
    <lineage>
        <taxon>Eukaryota</taxon>
        <taxon>Metazoa</taxon>
        <taxon>Chordata</taxon>
        <taxon>Craniata</taxon>
        <taxon>Vertebrata</taxon>
        <taxon>Euteleostomi</taxon>
        <taxon>Lepidosauria</taxon>
        <taxon>Squamata</taxon>
        <taxon>Bifurcata</taxon>
        <taxon>Unidentata</taxon>
        <taxon>Episquamata</taxon>
        <taxon>Toxicofera</taxon>
        <taxon>Serpentes</taxon>
        <taxon>Colubroidea</taxon>
        <taxon>Elapidae</taxon>
        <taxon>Laticaudinae</taxon>
        <taxon>Laticauda</taxon>
    </lineage>
</organism>
<evidence type="ECO:0000256" key="5">
    <source>
        <dbReference type="ARBA" id="ARBA00022529"/>
    </source>
</evidence>
<dbReference type="Ensembl" id="ENSLLTT00000001759.1">
    <property type="protein sequence ID" value="ENSLLTP00000001695.1"/>
    <property type="gene ID" value="ENSLLTG00000001320.1"/>
</dbReference>
<dbReference type="PROSITE" id="PS00947">
    <property type="entry name" value="CATHELICIDINS_2"/>
    <property type="match status" value="1"/>
</dbReference>
<dbReference type="FunFam" id="3.10.450.10:FF:000034">
    <property type="entry name" value="Cathelicidin-related peptide Oh-Cath"/>
    <property type="match status" value="1"/>
</dbReference>
<evidence type="ECO:0000256" key="7">
    <source>
        <dbReference type="ARBA" id="ARBA00022685"/>
    </source>
</evidence>
<dbReference type="Gene3D" id="3.10.450.10">
    <property type="match status" value="1"/>
</dbReference>
<comment type="subcellular location">
    <subcellularLocation>
        <location evidence="2">Secreted</location>
    </subcellularLocation>
    <subcellularLocation>
        <location evidence="1">Target cell membrane</location>
    </subcellularLocation>
</comment>
<dbReference type="GO" id="GO:0044218">
    <property type="term" value="C:other organism cell membrane"/>
    <property type="evidence" value="ECO:0007669"/>
    <property type="project" value="UniProtKB-KW"/>
</dbReference>
<dbReference type="GO" id="GO:0042742">
    <property type="term" value="P:defense response to bacterium"/>
    <property type="evidence" value="ECO:0007669"/>
    <property type="project" value="UniProtKB-KW"/>
</dbReference>
<dbReference type="InterPro" id="IPR046350">
    <property type="entry name" value="Cystatin_sf"/>
</dbReference>
<evidence type="ECO:0000256" key="2">
    <source>
        <dbReference type="ARBA" id="ARBA00004613"/>
    </source>
</evidence>
<keyword evidence="7" id="KW-0165">Cleavage on pair of basic residues</keyword>
<evidence type="ECO:0000256" key="4">
    <source>
        <dbReference type="ARBA" id="ARBA00022525"/>
    </source>
</evidence>
<dbReference type="Pfam" id="PF00666">
    <property type="entry name" value="Cathelicidins"/>
    <property type="match status" value="1"/>
</dbReference>
<comment type="similarity">
    <text evidence="3">Belongs to the cathelicidin family.</text>
</comment>